<dbReference type="Ensembl" id="ENSSVLT00005015241.1">
    <property type="protein sequence ID" value="ENSSVLP00005013775.1"/>
    <property type="gene ID" value="ENSSVLG00005010963.1"/>
</dbReference>
<dbReference type="AlphaFoldDB" id="A0A8D2CRF7"/>
<organism evidence="3 4">
    <name type="scientific">Sciurus vulgaris</name>
    <name type="common">Eurasian red squirrel</name>
    <dbReference type="NCBI Taxonomy" id="55149"/>
    <lineage>
        <taxon>Eukaryota</taxon>
        <taxon>Metazoa</taxon>
        <taxon>Chordata</taxon>
        <taxon>Craniata</taxon>
        <taxon>Vertebrata</taxon>
        <taxon>Euteleostomi</taxon>
        <taxon>Mammalia</taxon>
        <taxon>Eutheria</taxon>
        <taxon>Euarchontoglires</taxon>
        <taxon>Glires</taxon>
        <taxon>Rodentia</taxon>
        <taxon>Sciuromorpha</taxon>
        <taxon>Sciuridae</taxon>
        <taxon>Sciurinae</taxon>
        <taxon>Sciurini</taxon>
        <taxon>Sciurus</taxon>
    </lineage>
</organism>
<reference evidence="3" key="1">
    <citation type="submission" date="2025-08" db="UniProtKB">
        <authorList>
            <consortium name="Ensembl"/>
        </authorList>
    </citation>
    <scope>IDENTIFICATION</scope>
</reference>
<protein>
    <submittedName>
        <fullName evidence="3">Uncharacterized protein</fullName>
    </submittedName>
</protein>
<keyword evidence="2" id="KW-0143">Chaperone</keyword>
<dbReference type="InterPro" id="IPR001404">
    <property type="entry name" value="Hsp90_fam"/>
</dbReference>
<keyword evidence="4" id="KW-1185">Reference proteome</keyword>
<name>A0A8D2CRF7_SCIVU</name>
<dbReference type="GO" id="GO:0016887">
    <property type="term" value="F:ATP hydrolysis activity"/>
    <property type="evidence" value="ECO:0007669"/>
    <property type="project" value="InterPro"/>
</dbReference>
<evidence type="ECO:0000256" key="1">
    <source>
        <dbReference type="ARBA" id="ARBA00008239"/>
    </source>
</evidence>
<accession>A0A8D2CRF7</accession>
<dbReference type="PANTHER" id="PTHR11528">
    <property type="entry name" value="HEAT SHOCK PROTEIN 90 FAMILY MEMBER"/>
    <property type="match status" value="1"/>
</dbReference>
<evidence type="ECO:0000313" key="4">
    <source>
        <dbReference type="Proteomes" id="UP000694564"/>
    </source>
</evidence>
<dbReference type="SUPFAM" id="SSF110942">
    <property type="entry name" value="HSP90 C-terminal domain"/>
    <property type="match status" value="1"/>
</dbReference>
<dbReference type="Gene3D" id="1.20.120.790">
    <property type="entry name" value="Heat shock protein 90, C-terminal domain"/>
    <property type="match status" value="1"/>
</dbReference>
<comment type="similarity">
    <text evidence="1">Belongs to the heat shock protein 90 family.</text>
</comment>
<reference evidence="3" key="2">
    <citation type="submission" date="2025-09" db="UniProtKB">
        <authorList>
            <consortium name="Ensembl"/>
        </authorList>
    </citation>
    <scope>IDENTIFICATION</scope>
</reference>
<evidence type="ECO:0000256" key="2">
    <source>
        <dbReference type="ARBA" id="ARBA00023186"/>
    </source>
</evidence>
<dbReference type="GO" id="GO:0005524">
    <property type="term" value="F:ATP binding"/>
    <property type="evidence" value="ECO:0007669"/>
    <property type="project" value="InterPro"/>
</dbReference>
<sequence length="74" mass="8485">MGYMIAKKHLEINPDHHNAETLQQMTEADKIDKAVKDLVVLLFQTVLLSSGFSLKESPYPLQLHLPHDKARPRH</sequence>
<dbReference type="GO" id="GO:0140662">
    <property type="term" value="F:ATP-dependent protein folding chaperone"/>
    <property type="evidence" value="ECO:0007669"/>
    <property type="project" value="InterPro"/>
</dbReference>
<proteinExistence type="inferred from homology"/>
<evidence type="ECO:0000313" key="3">
    <source>
        <dbReference type="Ensembl" id="ENSSVLP00005013775.1"/>
    </source>
</evidence>
<dbReference type="Pfam" id="PF00183">
    <property type="entry name" value="HSP90"/>
    <property type="match status" value="1"/>
</dbReference>
<dbReference type="InterPro" id="IPR037196">
    <property type="entry name" value="HSP90_C"/>
</dbReference>
<dbReference type="GO" id="GO:0051082">
    <property type="term" value="F:unfolded protein binding"/>
    <property type="evidence" value="ECO:0007669"/>
    <property type="project" value="InterPro"/>
</dbReference>
<dbReference type="OrthoDB" id="5426351at2759"/>
<dbReference type="GeneTree" id="ENSGT00940000169558"/>
<dbReference type="Proteomes" id="UP000694564">
    <property type="component" value="Chromosome 11"/>
</dbReference>